<dbReference type="Proteomes" id="UP000285860">
    <property type="component" value="Unassembled WGS sequence"/>
</dbReference>
<proteinExistence type="predicted"/>
<gene>
    <name evidence="1" type="ORF">BFJ68_g18004</name>
</gene>
<organism evidence="1 2">
    <name type="scientific">Fusarium oxysporum</name>
    <name type="common">Fusarium vascular wilt</name>
    <dbReference type="NCBI Taxonomy" id="5507"/>
    <lineage>
        <taxon>Eukaryota</taxon>
        <taxon>Fungi</taxon>
        <taxon>Dikarya</taxon>
        <taxon>Ascomycota</taxon>
        <taxon>Pezizomycotina</taxon>
        <taxon>Sordariomycetes</taxon>
        <taxon>Hypocreomycetidae</taxon>
        <taxon>Hypocreales</taxon>
        <taxon>Nectriaceae</taxon>
        <taxon>Fusarium</taxon>
        <taxon>Fusarium oxysporum species complex</taxon>
    </lineage>
</organism>
<name>A0A420N9L4_FUSOX</name>
<sequence>MCLCHGGSAYGSIVSIRAITPSWANGLVWSGMGGQTKPYQMLT</sequence>
<comment type="caution">
    <text evidence="1">The sequence shown here is derived from an EMBL/GenBank/DDBJ whole genome shotgun (WGS) entry which is preliminary data.</text>
</comment>
<evidence type="ECO:0000313" key="2">
    <source>
        <dbReference type="Proteomes" id="UP000285860"/>
    </source>
</evidence>
<accession>A0A420N9L4</accession>
<reference evidence="1 2" key="1">
    <citation type="journal article" date="2018" name="Sci. Rep.">
        <title>Characterisation of pathogen-specific regions and novel effector candidates in Fusarium oxysporum f. sp. cepae.</title>
        <authorList>
            <person name="Armitage A.D."/>
            <person name="Taylor A."/>
            <person name="Sobczyk M.K."/>
            <person name="Baxter L."/>
            <person name="Greenfield B.P."/>
            <person name="Bates H.J."/>
            <person name="Wilson F."/>
            <person name="Jackson A.C."/>
            <person name="Ott S."/>
            <person name="Harrison R.J."/>
            <person name="Clarkson J.P."/>
        </authorList>
    </citation>
    <scope>NUCLEOTIDE SEQUENCE [LARGE SCALE GENOMIC DNA]</scope>
    <source>
        <strain evidence="1 2">Fo_A28</strain>
    </source>
</reference>
<dbReference type="AlphaFoldDB" id="A0A420N9L4"/>
<dbReference type="EMBL" id="MRCY01000923">
    <property type="protein sequence ID" value="RKK76953.1"/>
    <property type="molecule type" value="Genomic_DNA"/>
</dbReference>
<protein>
    <submittedName>
        <fullName evidence="1">Uncharacterized protein</fullName>
    </submittedName>
</protein>
<evidence type="ECO:0000313" key="1">
    <source>
        <dbReference type="EMBL" id="RKK76953.1"/>
    </source>
</evidence>